<sequence>MIRSCEKDNRKKQRLLPDLLEKITIQIDPSTHQISYDDFKVVFDKYKIVYFPQINTAEHDGSMKIEEFFNIFNKLTKEDKETWTEETWDIKKDEVQNRIPGTFLEEKDSNRTQRGYCSFIVQHDDEQKKEMLKKLPVPELPFAQSESDEVEVEVEYGPGIWIFYGRNNENKALEGRGEHTDSIEHDGTFHFQISGVKNWHVRPTSTLLNLISSESESDDCLLTQKWIEELEKDDCVKHSTLDIECSKGDILMINTKLWWHATDLPQQPFLNESKAFVPSVSYARDVYLDKTKIGKDHGTNLTNLDGLYAADDIEAGTIVFRESEMPGCELHRTRENPNCEIVELSDGEGAIVSCREIKAGEFFCVLESDDSSCEEEYETDDDEEQ</sequence>
<reference evidence="1 2" key="1">
    <citation type="journal article" date="2021" name="Sci. Rep.">
        <title>The genome of the diatom Chaetoceros tenuissimus carries an ancient integrated fragment of an extant virus.</title>
        <authorList>
            <person name="Hongo Y."/>
            <person name="Kimura K."/>
            <person name="Takaki Y."/>
            <person name="Yoshida Y."/>
            <person name="Baba S."/>
            <person name="Kobayashi G."/>
            <person name="Nagasaki K."/>
            <person name="Hano T."/>
            <person name="Tomaru Y."/>
        </authorList>
    </citation>
    <scope>NUCLEOTIDE SEQUENCE [LARGE SCALE GENOMIC DNA]</scope>
    <source>
        <strain evidence="1 2">NIES-3715</strain>
    </source>
</reference>
<accession>A0AAD3DBS6</accession>
<keyword evidence="2" id="KW-1185">Reference proteome</keyword>
<dbReference type="AlphaFoldDB" id="A0AAD3DBS6"/>
<organism evidence="1 2">
    <name type="scientific">Chaetoceros tenuissimus</name>
    <dbReference type="NCBI Taxonomy" id="426638"/>
    <lineage>
        <taxon>Eukaryota</taxon>
        <taxon>Sar</taxon>
        <taxon>Stramenopiles</taxon>
        <taxon>Ochrophyta</taxon>
        <taxon>Bacillariophyta</taxon>
        <taxon>Coscinodiscophyceae</taxon>
        <taxon>Chaetocerotophycidae</taxon>
        <taxon>Chaetocerotales</taxon>
        <taxon>Chaetocerotaceae</taxon>
        <taxon>Chaetoceros</taxon>
    </lineage>
</organism>
<name>A0AAD3DBS6_9STRA</name>
<proteinExistence type="predicted"/>
<dbReference type="SUPFAM" id="SSF51197">
    <property type="entry name" value="Clavaminate synthase-like"/>
    <property type="match status" value="1"/>
</dbReference>
<evidence type="ECO:0000313" key="1">
    <source>
        <dbReference type="EMBL" id="GFH60381.1"/>
    </source>
</evidence>
<dbReference type="EMBL" id="BLLK01000069">
    <property type="protein sequence ID" value="GFH60381.1"/>
    <property type="molecule type" value="Genomic_DNA"/>
</dbReference>
<comment type="caution">
    <text evidence="1">The sequence shown here is derived from an EMBL/GenBank/DDBJ whole genome shotgun (WGS) entry which is preliminary data.</text>
</comment>
<protein>
    <submittedName>
        <fullName evidence="1">Uncharacterized protein</fullName>
    </submittedName>
</protein>
<dbReference type="Proteomes" id="UP001054902">
    <property type="component" value="Unassembled WGS sequence"/>
</dbReference>
<evidence type="ECO:0000313" key="2">
    <source>
        <dbReference type="Proteomes" id="UP001054902"/>
    </source>
</evidence>
<gene>
    <name evidence="1" type="ORF">CTEN210_16857</name>
</gene>
<dbReference type="CDD" id="cd08161">
    <property type="entry name" value="SET"/>
    <property type="match status" value="1"/>
</dbReference>